<keyword evidence="13" id="KW-1185">Reference proteome</keyword>
<dbReference type="PANTHER" id="PTHR13018:SF5">
    <property type="entry name" value="RE44586P"/>
    <property type="match status" value="1"/>
</dbReference>
<dbReference type="GO" id="GO:0005886">
    <property type="term" value="C:plasma membrane"/>
    <property type="evidence" value="ECO:0007669"/>
    <property type="project" value="TreeGrafter"/>
</dbReference>
<evidence type="ECO:0000256" key="8">
    <source>
        <dbReference type="SAM" id="Phobius"/>
    </source>
</evidence>
<feature type="compositionally biased region" description="Low complexity" evidence="7">
    <location>
        <begin position="737"/>
        <end position="753"/>
    </location>
</feature>
<comment type="similarity">
    <text evidence="2">Belongs to the CSC1 (TC 1.A.17) family.</text>
</comment>
<dbReference type="Pfam" id="PF13967">
    <property type="entry name" value="RSN1_TM"/>
    <property type="match status" value="1"/>
</dbReference>
<reference evidence="12 13" key="1">
    <citation type="journal article" date="2009" name="Nature">
        <title>Evolution of pathogenicity and sexual reproduction in eight Candida genomes.</title>
        <authorList>
            <person name="Butler G."/>
            <person name="Rasmussen M.D."/>
            <person name="Lin M.F."/>
            <person name="Santos M.A."/>
            <person name="Sakthikumar S."/>
            <person name="Munro C.A."/>
            <person name="Rheinbay E."/>
            <person name="Grabherr M."/>
            <person name="Forche A."/>
            <person name="Reedy J.L."/>
            <person name="Agrafioti I."/>
            <person name="Arnaud M.B."/>
            <person name="Bates S."/>
            <person name="Brown A.J."/>
            <person name="Brunke S."/>
            <person name="Costanzo M.C."/>
            <person name="Fitzpatrick D.A."/>
            <person name="de Groot P.W."/>
            <person name="Harris D."/>
            <person name="Hoyer L.L."/>
            <person name="Hube B."/>
            <person name="Klis F.M."/>
            <person name="Kodira C."/>
            <person name="Lennard N."/>
            <person name="Logue M.E."/>
            <person name="Martin R."/>
            <person name="Neiman A.M."/>
            <person name="Nikolaou E."/>
            <person name="Quail M.A."/>
            <person name="Quinn J."/>
            <person name="Santos M.C."/>
            <person name="Schmitzberger F.F."/>
            <person name="Sherlock G."/>
            <person name="Shah P."/>
            <person name="Silverstein K.A."/>
            <person name="Skrzypek M.S."/>
            <person name="Soll D."/>
            <person name="Staggs R."/>
            <person name="Stansfield I."/>
            <person name="Stumpf M.P."/>
            <person name="Sudbery P.E."/>
            <person name="Srikantha T."/>
            <person name="Zeng Q."/>
            <person name="Berman J."/>
            <person name="Berriman M."/>
            <person name="Heitman J."/>
            <person name="Gow N.A."/>
            <person name="Lorenz M.C."/>
            <person name="Birren B.W."/>
            <person name="Kellis M."/>
            <person name="Cuomo C.A."/>
        </authorList>
    </citation>
    <scope>NUCLEOTIDE SEQUENCE [LARGE SCALE GENOMIC DNA]</scope>
    <source>
        <strain evidence="13">ATCC 6260 / CBS 566 / DSM 6381 / JCM 1539 / NBRC 10279 / NRRL Y-324</strain>
    </source>
</reference>
<dbReference type="InterPro" id="IPR032880">
    <property type="entry name" value="CSC1/OSCA1-like_N"/>
</dbReference>
<feature type="region of interest" description="Disordered" evidence="7">
    <location>
        <begin position="734"/>
        <end position="775"/>
    </location>
</feature>
<dbReference type="InterPro" id="IPR027815">
    <property type="entry name" value="CSC1/OSCA1-like_cyt"/>
</dbReference>
<evidence type="ECO:0000256" key="6">
    <source>
        <dbReference type="ARBA" id="ARBA00023136"/>
    </source>
</evidence>
<dbReference type="PANTHER" id="PTHR13018">
    <property type="entry name" value="PROBABLE MEMBRANE PROTEIN DUF221-RELATED"/>
    <property type="match status" value="1"/>
</dbReference>
<dbReference type="EMBL" id="CH408159">
    <property type="protein sequence ID" value="EDK40338.2"/>
    <property type="molecule type" value="Genomic_DNA"/>
</dbReference>
<name>A5DMD5_PICGU</name>
<dbReference type="VEuPathDB" id="FungiDB:PGUG_04436"/>
<feature type="domain" description="CSC1/OSCA1-like N-terminal transmembrane" evidence="10">
    <location>
        <begin position="15"/>
        <end position="181"/>
    </location>
</feature>
<feature type="transmembrane region" description="Helical" evidence="8">
    <location>
        <begin position="15"/>
        <end position="38"/>
    </location>
</feature>
<evidence type="ECO:0000256" key="1">
    <source>
        <dbReference type="ARBA" id="ARBA00004141"/>
    </source>
</evidence>
<evidence type="ECO:0000256" key="4">
    <source>
        <dbReference type="ARBA" id="ARBA00022692"/>
    </source>
</evidence>
<gene>
    <name evidence="12" type="ORF">PGUG_04436</name>
</gene>
<dbReference type="RefSeq" id="XP_001483707.2">
    <property type="nucleotide sequence ID" value="XM_001483657.1"/>
</dbReference>
<dbReference type="AlphaFoldDB" id="A5DMD5"/>
<dbReference type="eggNOG" id="KOG1134">
    <property type="taxonomic scope" value="Eukaryota"/>
</dbReference>
<dbReference type="HOGENOM" id="CLU_002458_0_2_1"/>
<dbReference type="InterPro" id="IPR003864">
    <property type="entry name" value="CSC1/OSCA1-like_7TM"/>
</dbReference>
<sequence>MNDTPADRMGPQRVFGAQLALCLWIGVSSFVLFCFLRYKWPHIYAVRTFRKHAGSGIGSGIRPLPKKIFGWLSITWSITDDEVLQWSGLDAYVFLAFFRMGIRIFSFLAVLAVFILSPIRYYFTGNYDKDDVSWTKNTHLTAVLKSPKKNPDLSDDFPNYLWVYSIFVYVFSITVYIVLYDTSRVVLRTRQKYLAAQDSITDRTIRLEGIPKKLLDPHGGPERLRRFIENLGIGTVTDIKMIYDWSPFQQLFEKRNVVLHKLEELYAHHYGLVIDIYRPDVTPKVLPKLPIDSVLPSPSEGEARGKISKLAAELTSLNSQIREMQFLFDSETCTFRPGISSKTFLQTTSAFITMDSVASAQMAAQAVLDPRQYKLMVTLAPAPKDINWSYFALSYYRKLLRSYVVTFVIVLSYVFIFFLVTPITALLNVKTITKFWPALGDLISKSDWATTFVTGILPPLLVSLLNVSLPYFYKYLSTHQGFASNSDIELSTLSKNFFFVFFNLFLIFNVTGTFWDYLSYMKDTTKLAYQLAEKFKEVSLFYVDLILLQGLAMFPVRLLQLGDVVVSNVLGRIFLLRGIILKTSRDYRFYYYTPPIFDFGIQLPQHIFAFIIILTYSVVSTKIVVSGLVYFTLGYFVYKYQLVYNFVHPPHSTGKVWPMIFRRIVLGLILFQLFMCGTLALEGAVLLAVLCAPLIIVTLILSWNFERFYRPLSNFIALGAIQNPYDFDKMFGDDTSESTGSSKQSVGSSQESVPEGETTQLLPRQLRRRKSTVDEDREQFTDYTAPYLLDPLHGPWVGFEGEYISMVEYSGAEDLENGDTSVISTREEEMVVRRKLRLSEWE</sequence>
<keyword evidence="3" id="KW-0813">Transport</keyword>
<dbReference type="InterPro" id="IPR045122">
    <property type="entry name" value="Csc1-like"/>
</dbReference>
<feature type="domain" description="CSC1/OSCA1-like 7TM region" evidence="9">
    <location>
        <begin position="401"/>
        <end position="679"/>
    </location>
</feature>
<feature type="transmembrane region" description="Helical" evidence="8">
    <location>
        <begin position="161"/>
        <end position="180"/>
    </location>
</feature>
<feature type="transmembrane region" description="Helical" evidence="8">
    <location>
        <begin position="448"/>
        <end position="476"/>
    </location>
</feature>
<evidence type="ECO:0008006" key="14">
    <source>
        <dbReference type="Google" id="ProtNLM"/>
    </source>
</evidence>
<comment type="subcellular location">
    <subcellularLocation>
        <location evidence="1">Membrane</location>
        <topology evidence="1">Multi-pass membrane protein</topology>
    </subcellularLocation>
</comment>
<dbReference type="GO" id="GO:0005227">
    <property type="term" value="F:calcium-activated cation channel activity"/>
    <property type="evidence" value="ECO:0007669"/>
    <property type="project" value="InterPro"/>
</dbReference>
<organism evidence="12 13">
    <name type="scientific">Meyerozyma guilliermondii (strain ATCC 6260 / CBS 566 / DSM 6381 / JCM 1539 / NBRC 10279 / NRRL Y-324)</name>
    <name type="common">Yeast</name>
    <name type="synonym">Candida guilliermondii</name>
    <dbReference type="NCBI Taxonomy" id="294746"/>
    <lineage>
        <taxon>Eukaryota</taxon>
        <taxon>Fungi</taxon>
        <taxon>Dikarya</taxon>
        <taxon>Ascomycota</taxon>
        <taxon>Saccharomycotina</taxon>
        <taxon>Pichiomycetes</taxon>
        <taxon>Debaryomycetaceae</taxon>
        <taxon>Meyerozyma</taxon>
    </lineage>
</organism>
<evidence type="ECO:0000256" key="5">
    <source>
        <dbReference type="ARBA" id="ARBA00022989"/>
    </source>
</evidence>
<evidence type="ECO:0000259" key="11">
    <source>
        <dbReference type="Pfam" id="PF14703"/>
    </source>
</evidence>
<dbReference type="Pfam" id="PF14703">
    <property type="entry name" value="PHM7_cyt"/>
    <property type="match status" value="1"/>
</dbReference>
<keyword evidence="4 8" id="KW-0812">Transmembrane</keyword>
<dbReference type="KEGG" id="pgu:PGUG_04436"/>
<dbReference type="Pfam" id="PF02714">
    <property type="entry name" value="RSN1_7TM"/>
    <property type="match status" value="1"/>
</dbReference>
<evidence type="ECO:0000259" key="10">
    <source>
        <dbReference type="Pfam" id="PF13967"/>
    </source>
</evidence>
<evidence type="ECO:0000259" key="9">
    <source>
        <dbReference type="Pfam" id="PF02714"/>
    </source>
</evidence>
<feature type="transmembrane region" description="Helical" evidence="8">
    <location>
        <begin position="403"/>
        <end position="428"/>
    </location>
</feature>
<feature type="transmembrane region" description="Helical" evidence="8">
    <location>
        <begin position="659"/>
        <end position="680"/>
    </location>
</feature>
<protein>
    <recommendedName>
        <fullName evidence="14">Calcium permeable stress-gated cation channel 1</fullName>
    </recommendedName>
</protein>
<evidence type="ECO:0000256" key="7">
    <source>
        <dbReference type="SAM" id="MobiDB-lite"/>
    </source>
</evidence>
<evidence type="ECO:0000256" key="2">
    <source>
        <dbReference type="ARBA" id="ARBA00007779"/>
    </source>
</evidence>
<feature type="transmembrane region" description="Helical" evidence="8">
    <location>
        <begin position="104"/>
        <end position="123"/>
    </location>
</feature>
<dbReference type="GeneID" id="5125256"/>
<evidence type="ECO:0000313" key="12">
    <source>
        <dbReference type="EMBL" id="EDK40338.2"/>
    </source>
</evidence>
<proteinExistence type="inferred from homology"/>
<evidence type="ECO:0000313" key="13">
    <source>
        <dbReference type="Proteomes" id="UP000001997"/>
    </source>
</evidence>
<feature type="domain" description="CSC1/OSCA1-like cytosolic" evidence="11">
    <location>
        <begin position="202"/>
        <end position="389"/>
    </location>
</feature>
<feature type="transmembrane region" description="Helical" evidence="8">
    <location>
        <begin position="561"/>
        <end position="580"/>
    </location>
</feature>
<feature type="transmembrane region" description="Helical" evidence="8">
    <location>
        <begin position="686"/>
        <end position="705"/>
    </location>
</feature>
<feature type="transmembrane region" description="Helical" evidence="8">
    <location>
        <begin position="538"/>
        <end position="554"/>
    </location>
</feature>
<keyword evidence="5 8" id="KW-1133">Transmembrane helix</keyword>
<keyword evidence="6 8" id="KW-0472">Membrane</keyword>
<evidence type="ECO:0000256" key="3">
    <source>
        <dbReference type="ARBA" id="ARBA00022448"/>
    </source>
</evidence>
<accession>A5DMD5</accession>
<dbReference type="InParanoid" id="A5DMD5"/>
<feature type="transmembrane region" description="Helical" evidence="8">
    <location>
        <begin position="607"/>
        <end position="638"/>
    </location>
</feature>
<dbReference type="OrthoDB" id="1689567at2759"/>
<feature type="transmembrane region" description="Helical" evidence="8">
    <location>
        <begin position="497"/>
        <end position="518"/>
    </location>
</feature>
<dbReference type="OMA" id="YISMVEY"/>
<dbReference type="Proteomes" id="UP000001997">
    <property type="component" value="Unassembled WGS sequence"/>
</dbReference>